<dbReference type="Pfam" id="PF00535">
    <property type="entry name" value="Glycos_transf_2"/>
    <property type="match status" value="1"/>
</dbReference>
<dbReference type="SUPFAM" id="SSF53448">
    <property type="entry name" value="Nucleotide-diphospho-sugar transferases"/>
    <property type="match status" value="1"/>
</dbReference>
<comment type="caution">
    <text evidence="5">The sequence shown here is derived from an EMBL/GenBank/DDBJ whole genome shotgun (WGS) entry which is preliminary data.</text>
</comment>
<keyword evidence="6" id="KW-1185">Reference proteome</keyword>
<accession>A0A437PRD6</accession>
<sequence length="331" mass="38052">MQIAIVILNFNGRNFLEKFLPKVIQNSKGASIIVADNASTDDSVSFLEKKFPEIQLLKLPFNRGYAGGYNEALKMVNADWYILMNSDIEPLPNWLDNLTTYLQKNPSVKAAQPFILQEINPSKFEYAGAAGGYLDYLGYPFCRGRLFDICENQQEQYQSINDLHWASGACLAIEREIFWKAGGFDEYLFAHQEEIDLCCRIRKLGHHIAAVANSQVLHVGGGTLQAENPQKTYLNFRNNLILLYKNFNGPNQFILIFLRLILDGLAGIKFLLNKKSAHCWAILQAHFGFYKYLLTVKEKHIIYPSRKIEFYPKSIIWQFFVKKIKKYSDLP</sequence>
<dbReference type="AlphaFoldDB" id="A0A437PRD6"/>
<evidence type="ECO:0000256" key="1">
    <source>
        <dbReference type="ARBA" id="ARBA00006739"/>
    </source>
</evidence>
<dbReference type="Proteomes" id="UP000282832">
    <property type="component" value="Unassembled WGS sequence"/>
</dbReference>
<protein>
    <submittedName>
        <fullName evidence="5">Glycosyltransferase family 2 protein</fullName>
    </submittedName>
</protein>
<dbReference type="OrthoDB" id="9771846at2"/>
<dbReference type="PANTHER" id="PTHR43179">
    <property type="entry name" value="RHAMNOSYLTRANSFERASE WBBL"/>
    <property type="match status" value="1"/>
</dbReference>
<dbReference type="InterPro" id="IPR029044">
    <property type="entry name" value="Nucleotide-diphossugar_trans"/>
</dbReference>
<reference evidence="5 6" key="1">
    <citation type="submission" date="2019-01" db="EMBL/GenBank/DDBJ databases">
        <authorList>
            <person name="Chen W.-M."/>
        </authorList>
    </citation>
    <scope>NUCLEOTIDE SEQUENCE [LARGE SCALE GENOMIC DNA]</scope>
    <source>
        <strain evidence="5 6">FSY-15</strain>
    </source>
</reference>
<dbReference type="RefSeq" id="WP_127803897.1">
    <property type="nucleotide sequence ID" value="NZ_SACY01000003.1"/>
</dbReference>
<dbReference type="GO" id="GO:0016757">
    <property type="term" value="F:glycosyltransferase activity"/>
    <property type="evidence" value="ECO:0007669"/>
    <property type="project" value="UniProtKB-KW"/>
</dbReference>
<dbReference type="InterPro" id="IPR001173">
    <property type="entry name" value="Glyco_trans_2-like"/>
</dbReference>
<evidence type="ECO:0000313" key="5">
    <source>
        <dbReference type="EMBL" id="RVU24823.1"/>
    </source>
</evidence>
<feature type="domain" description="Glycosyltransferase 2-like" evidence="4">
    <location>
        <begin position="5"/>
        <end position="179"/>
    </location>
</feature>
<evidence type="ECO:0000259" key="4">
    <source>
        <dbReference type="Pfam" id="PF00535"/>
    </source>
</evidence>
<keyword evidence="3 5" id="KW-0808">Transferase</keyword>
<comment type="similarity">
    <text evidence="1">Belongs to the glycosyltransferase 2 family.</text>
</comment>
<evidence type="ECO:0000256" key="2">
    <source>
        <dbReference type="ARBA" id="ARBA00022676"/>
    </source>
</evidence>
<dbReference type="PANTHER" id="PTHR43179:SF12">
    <property type="entry name" value="GALACTOFURANOSYLTRANSFERASE GLFT2"/>
    <property type="match status" value="1"/>
</dbReference>
<gene>
    <name evidence="5" type="ORF">EOJ36_07375</name>
</gene>
<organism evidence="5 6">
    <name type="scientific">Sandaracinomonas limnophila</name>
    <dbReference type="NCBI Taxonomy" id="1862386"/>
    <lineage>
        <taxon>Bacteria</taxon>
        <taxon>Pseudomonadati</taxon>
        <taxon>Bacteroidota</taxon>
        <taxon>Cytophagia</taxon>
        <taxon>Cytophagales</taxon>
        <taxon>Flectobacillaceae</taxon>
        <taxon>Sandaracinomonas</taxon>
    </lineage>
</organism>
<evidence type="ECO:0000313" key="6">
    <source>
        <dbReference type="Proteomes" id="UP000282832"/>
    </source>
</evidence>
<dbReference type="CDD" id="cd04186">
    <property type="entry name" value="GT_2_like_c"/>
    <property type="match status" value="1"/>
</dbReference>
<keyword evidence="2" id="KW-0328">Glycosyltransferase</keyword>
<evidence type="ECO:0000256" key="3">
    <source>
        <dbReference type="ARBA" id="ARBA00022679"/>
    </source>
</evidence>
<proteinExistence type="inferred from homology"/>
<name>A0A437PRD6_9BACT</name>
<dbReference type="Gene3D" id="3.90.550.10">
    <property type="entry name" value="Spore Coat Polysaccharide Biosynthesis Protein SpsA, Chain A"/>
    <property type="match status" value="1"/>
</dbReference>
<dbReference type="EMBL" id="SACY01000003">
    <property type="protein sequence ID" value="RVU24823.1"/>
    <property type="molecule type" value="Genomic_DNA"/>
</dbReference>